<sequence length="108" mass="12210">MNEIINKQTLEKLAELARIEISENKEEKLLSDLRAILGHFDELKEVDVSDMKPMAGAVELINIFREDEPIESETEAIDLIESFPKKERRFLKVPPVFPAKGGSVSDGE</sequence>
<keyword evidence="2" id="KW-0808">Transferase</keyword>
<comment type="catalytic activity">
    <reaction evidence="1">
        <text>L-aspartyl-tRNA(Asn) + L-glutamine + ATP + H2O = L-asparaginyl-tRNA(Asn) + L-glutamate + ADP + phosphate + 2 H(+)</text>
        <dbReference type="Rhea" id="RHEA:14513"/>
        <dbReference type="Rhea" id="RHEA-COMP:9674"/>
        <dbReference type="Rhea" id="RHEA-COMP:9677"/>
        <dbReference type="ChEBI" id="CHEBI:15377"/>
        <dbReference type="ChEBI" id="CHEBI:15378"/>
        <dbReference type="ChEBI" id="CHEBI:29985"/>
        <dbReference type="ChEBI" id="CHEBI:30616"/>
        <dbReference type="ChEBI" id="CHEBI:43474"/>
        <dbReference type="ChEBI" id="CHEBI:58359"/>
        <dbReference type="ChEBI" id="CHEBI:78515"/>
        <dbReference type="ChEBI" id="CHEBI:78516"/>
        <dbReference type="ChEBI" id="CHEBI:456216"/>
    </reaction>
</comment>
<keyword evidence="1" id="KW-0067">ATP-binding</keyword>
<keyword evidence="1" id="KW-0436">Ligase</keyword>
<dbReference type="GO" id="GO:0005524">
    <property type="term" value="F:ATP binding"/>
    <property type="evidence" value="ECO:0007669"/>
    <property type="project" value="UniProtKB-KW"/>
</dbReference>
<evidence type="ECO:0000313" key="3">
    <source>
        <dbReference type="Proteomes" id="UP000230363"/>
    </source>
</evidence>
<dbReference type="GO" id="GO:0050566">
    <property type="term" value="F:asparaginyl-tRNA synthase (glutamine-hydrolyzing) activity"/>
    <property type="evidence" value="ECO:0007669"/>
    <property type="project" value="RHEA"/>
</dbReference>
<dbReference type="NCBIfam" id="TIGR00135">
    <property type="entry name" value="gatC"/>
    <property type="match status" value="1"/>
</dbReference>
<dbReference type="GO" id="GO:0070681">
    <property type="term" value="P:glutaminyl-tRNAGln biosynthesis via transamidation"/>
    <property type="evidence" value="ECO:0007669"/>
    <property type="project" value="TreeGrafter"/>
</dbReference>
<dbReference type="GO" id="GO:0050567">
    <property type="term" value="F:glutaminyl-tRNA synthase (glutamine-hydrolyzing) activity"/>
    <property type="evidence" value="ECO:0007669"/>
    <property type="project" value="UniProtKB-UniRule"/>
</dbReference>
<dbReference type="GO" id="GO:0006450">
    <property type="term" value="P:regulation of translational fidelity"/>
    <property type="evidence" value="ECO:0007669"/>
    <property type="project" value="InterPro"/>
</dbReference>
<dbReference type="EC" id="6.3.5.-" evidence="1"/>
<keyword evidence="1" id="KW-0547">Nucleotide-binding</keyword>
<comment type="subunit">
    <text evidence="1">Heterotrimer of A, B and C subunits.</text>
</comment>
<dbReference type="InterPro" id="IPR003837">
    <property type="entry name" value="GatC"/>
</dbReference>
<evidence type="ECO:0000256" key="1">
    <source>
        <dbReference type="HAMAP-Rule" id="MF_00122"/>
    </source>
</evidence>
<dbReference type="Gene3D" id="1.10.20.60">
    <property type="entry name" value="Glu-tRNAGln amidotransferase C subunit, N-terminal domain"/>
    <property type="match status" value="1"/>
</dbReference>
<comment type="function">
    <text evidence="1">Allows the formation of correctly charged Asn-tRNA(Asn) or Gln-tRNA(Gln) through the transamidation of misacylated Asp-tRNA(Asn) or Glu-tRNA(Gln) in organisms which lack either or both of asparaginyl-tRNA or glutaminyl-tRNA synthetases. The reaction takes place in the presence of glutamine and ATP through an activated phospho-Asp-tRNA(Asn) or phospho-Glu-tRNA(Gln).</text>
</comment>
<comment type="similarity">
    <text evidence="1">Belongs to the GatC family.</text>
</comment>
<organism evidence="2 3">
    <name type="scientific">Candidatus Wolfebacteria bacterium CG_4_10_14_0_8_um_filter_37_11</name>
    <dbReference type="NCBI Taxonomy" id="1975062"/>
    <lineage>
        <taxon>Bacteria</taxon>
        <taxon>Candidatus Wolfeibacteriota</taxon>
    </lineage>
</organism>
<dbReference type="HAMAP" id="MF_00122">
    <property type="entry name" value="GatC"/>
    <property type="match status" value="1"/>
</dbReference>
<proteinExistence type="inferred from homology"/>
<dbReference type="Proteomes" id="UP000230363">
    <property type="component" value="Unassembled WGS sequence"/>
</dbReference>
<dbReference type="EMBL" id="PFKZ01000006">
    <property type="protein sequence ID" value="PIY59736.1"/>
    <property type="molecule type" value="Genomic_DNA"/>
</dbReference>
<gene>
    <name evidence="1" type="primary">gatC</name>
    <name evidence="2" type="ORF">COY96_00185</name>
</gene>
<evidence type="ECO:0000313" key="2">
    <source>
        <dbReference type="EMBL" id="PIY59736.1"/>
    </source>
</evidence>
<dbReference type="Pfam" id="PF02686">
    <property type="entry name" value="GatC"/>
    <property type="match status" value="1"/>
</dbReference>
<reference evidence="3" key="1">
    <citation type="submission" date="2017-09" db="EMBL/GenBank/DDBJ databases">
        <title>Depth-based differentiation of microbial function through sediment-hosted aquifers and enrichment of novel symbionts in the deep terrestrial subsurface.</title>
        <authorList>
            <person name="Probst A.J."/>
            <person name="Ladd B."/>
            <person name="Jarett J.K."/>
            <person name="Geller-Mcgrath D.E."/>
            <person name="Sieber C.M.K."/>
            <person name="Emerson J.B."/>
            <person name="Anantharaman K."/>
            <person name="Thomas B.C."/>
            <person name="Malmstrom R."/>
            <person name="Stieglmeier M."/>
            <person name="Klingl A."/>
            <person name="Woyke T."/>
            <person name="Ryan C.M."/>
            <person name="Banfield J.F."/>
        </authorList>
    </citation>
    <scope>NUCLEOTIDE SEQUENCE [LARGE SCALE GENOMIC DNA]</scope>
</reference>
<accession>A0A2M7Q8I0</accession>
<dbReference type="GO" id="GO:0006412">
    <property type="term" value="P:translation"/>
    <property type="evidence" value="ECO:0007669"/>
    <property type="project" value="UniProtKB-UniRule"/>
</dbReference>
<dbReference type="InterPro" id="IPR036113">
    <property type="entry name" value="Asp/Glu-ADT_sf_sub_c"/>
</dbReference>
<comment type="caution">
    <text evidence="2">The sequence shown here is derived from an EMBL/GenBank/DDBJ whole genome shotgun (WGS) entry which is preliminary data.</text>
</comment>
<protein>
    <recommendedName>
        <fullName evidence="1">Aspartyl/glutamyl-tRNA(Asn/Gln) amidotransferase subunit C</fullName>
        <shortName evidence="1">Asp/Glu-ADT subunit C</shortName>
        <ecNumber evidence="1">6.3.5.-</ecNumber>
    </recommendedName>
</protein>
<name>A0A2M7Q8I0_9BACT</name>
<dbReference type="PANTHER" id="PTHR15004">
    <property type="entry name" value="GLUTAMYL-TRNA(GLN) AMIDOTRANSFERASE SUBUNIT C, MITOCHONDRIAL"/>
    <property type="match status" value="1"/>
</dbReference>
<keyword evidence="1" id="KW-0648">Protein biosynthesis</keyword>
<dbReference type="SUPFAM" id="SSF141000">
    <property type="entry name" value="Glu-tRNAGln amidotransferase C subunit"/>
    <property type="match status" value="1"/>
</dbReference>
<comment type="catalytic activity">
    <reaction evidence="1">
        <text>L-glutamyl-tRNA(Gln) + L-glutamine + ATP + H2O = L-glutaminyl-tRNA(Gln) + L-glutamate + ADP + phosphate + H(+)</text>
        <dbReference type="Rhea" id="RHEA:17521"/>
        <dbReference type="Rhea" id="RHEA-COMP:9681"/>
        <dbReference type="Rhea" id="RHEA-COMP:9684"/>
        <dbReference type="ChEBI" id="CHEBI:15377"/>
        <dbReference type="ChEBI" id="CHEBI:15378"/>
        <dbReference type="ChEBI" id="CHEBI:29985"/>
        <dbReference type="ChEBI" id="CHEBI:30616"/>
        <dbReference type="ChEBI" id="CHEBI:43474"/>
        <dbReference type="ChEBI" id="CHEBI:58359"/>
        <dbReference type="ChEBI" id="CHEBI:78520"/>
        <dbReference type="ChEBI" id="CHEBI:78521"/>
        <dbReference type="ChEBI" id="CHEBI:456216"/>
    </reaction>
</comment>
<dbReference type="AlphaFoldDB" id="A0A2M7Q8I0"/>
<dbReference type="GO" id="GO:0016740">
    <property type="term" value="F:transferase activity"/>
    <property type="evidence" value="ECO:0007669"/>
    <property type="project" value="UniProtKB-KW"/>
</dbReference>
<dbReference type="PANTHER" id="PTHR15004:SF0">
    <property type="entry name" value="GLUTAMYL-TRNA(GLN) AMIDOTRANSFERASE SUBUNIT C, MITOCHONDRIAL"/>
    <property type="match status" value="1"/>
</dbReference>